<proteinExistence type="predicted"/>
<dbReference type="Proteomes" id="UP000772434">
    <property type="component" value="Unassembled WGS sequence"/>
</dbReference>
<evidence type="ECO:0000259" key="2">
    <source>
        <dbReference type="Pfam" id="PF20882"/>
    </source>
</evidence>
<keyword evidence="1" id="KW-0175">Coiled coil</keyword>
<dbReference type="GO" id="GO:0051315">
    <property type="term" value="P:attachment of mitotic spindle microtubules to kinetochore"/>
    <property type="evidence" value="ECO:0007669"/>
    <property type="project" value="TreeGrafter"/>
</dbReference>
<feature type="coiled-coil region" evidence="1">
    <location>
        <begin position="101"/>
        <end position="128"/>
    </location>
</feature>
<dbReference type="GO" id="GO:0000776">
    <property type="term" value="C:kinetochore"/>
    <property type="evidence" value="ECO:0007669"/>
    <property type="project" value="InterPro"/>
</dbReference>
<dbReference type="Pfam" id="PF20882">
    <property type="entry name" value="Sos7"/>
    <property type="match status" value="1"/>
</dbReference>
<dbReference type="InterPro" id="IPR037475">
    <property type="entry name" value="Sos7"/>
</dbReference>
<reference evidence="3" key="1">
    <citation type="submission" date="2020-11" db="EMBL/GenBank/DDBJ databases">
        <authorList>
            <consortium name="DOE Joint Genome Institute"/>
            <person name="Ahrendt S."/>
            <person name="Riley R."/>
            <person name="Andreopoulos W."/>
            <person name="Labutti K."/>
            <person name="Pangilinan J."/>
            <person name="Ruiz-Duenas F.J."/>
            <person name="Barrasa J.M."/>
            <person name="Sanchez-Garcia M."/>
            <person name="Camarero S."/>
            <person name="Miyauchi S."/>
            <person name="Serrano A."/>
            <person name="Linde D."/>
            <person name="Babiker R."/>
            <person name="Drula E."/>
            <person name="Ayuso-Fernandez I."/>
            <person name="Pacheco R."/>
            <person name="Padilla G."/>
            <person name="Ferreira P."/>
            <person name="Barriuso J."/>
            <person name="Kellner H."/>
            <person name="Castanera R."/>
            <person name="Alfaro M."/>
            <person name="Ramirez L."/>
            <person name="Pisabarro A.G."/>
            <person name="Kuo A."/>
            <person name="Tritt A."/>
            <person name="Lipzen A."/>
            <person name="He G."/>
            <person name="Yan M."/>
            <person name="Ng V."/>
            <person name="Cullen D."/>
            <person name="Martin F."/>
            <person name="Rosso M.-N."/>
            <person name="Henrissat B."/>
            <person name="Hibbett D."/>
            <person name="Martinez A.T."/>
            <person name="Grigoriev I.V."/>
        </authorList>
    </citation>
    <scope>NUCLEOTIDE SEQUENCE</scope>
    <source>
        <strain evidence="3">AH 40177</strain>
    </source>
</reference>
<gene>
    <name evidence="3" type="ORF">BDP27DRAFT_1219053</name>
</gene>
<protein>
    <recommendedName>
        <fullName evidence="2">Kinetochore protein Sos7 coiled-coil domain-containing protein</fullName>
    </recommendedName>
</protein>
<evidence type="ECO:0000256" key="1">
    <source>
        <dbReference type="SAM" id="Coils"/>
    </source>
</evidence>
<dbReference type="AlphaFoldDB" id="A0A9P5U9Y8"/>
<dbReference type="PANTHER" id="PTHR37329:SF1">
    <property type="entry name" value="KINETOCHORE PROTEIN SOS7"/>
    <property type="match status" value="1"/>
</dbReference>
<evidence type="ECO:0000313" key="4">
    <source>
        <dbReference type="Proteomes" id="UP000772434"/>
    </source>
</evidence>
<accession>A0A9P5U9Y8</accession>
<dbReference type="PANTHER" id="PTHR37329">
    <property type="entry name" value="KINETOCHORE PROTEIN SOS7"/>
    <property type="match status" value="1"/>
</dbReference>
<feature type="coiled-coil region" evidence="1">
    <location>
        <begin position="178"/>
        <end position="240"/>
    </location>
</feature>
<dbReference type="EMBL" id="JADNRY010000031">
    <property type="protein sequence ID" value="KAF9071521.1"/>
    <property type="molecule type" value="Genomic_DNA"/>
</dbReference>
<evidence type="ECO:0000313" key="3">
    <source>
        <dbReference type="EMBL" id="KAF9071521.1"/>
    </source>
</evidence>
<organism evidence="3 4">
    <name type="scientific">Rhodocollybia butyracea</name>
    <dbReference type="NCBI Taxonomy" id="206335"/>
    <lineage>
        <taxon>Eukaryota</taxon>
        <taxon>Fungi</taxon>
        <taxon>Dikarya</taxon>
        <taxon>Basidiomycota</taxon>
        <taxon>Agaricomycotina</taxon>
        <taxon>Agaricomycetes</taxon>
        <taxon>Agaricomycetidae</taxon>
        <taxon>Agaricales</taxon>
        <taxon>Marasmiineae</taxon>
        <taxon>Omphalotaceae</taxon>
        <taxon>Rhodocollybia</taxon>
    </lineage>
</organism>
<comment type="caution">
    <text evidence="3">The sequence shown here is derived from an EMBL/GenBank/DDBJ whole genome shotgun (WGS) entry which is preliminary data.</text>
</comment>
<keyword evidence="4" id="KW-1185">Reference proteome</keyword>
<dbReference type="OrthoDB" id="18959at2759"/>
<dbReference type="GO" id="GO:0034501">
    <property type="term" value="P:protein localization to kinetochore"/>
    <property type="evidence" value="ECO:0007669"/>
    <property type="project" value="InterPro"/>
</dbReference>
<dbReference type="InterPro" id="IPR048781">
    <property type="entry name" value="Sos7_CC"/>
</dbReference>
<feature type="domain" description="Kinetochore protein Sos7 coiled-coil" evidence="2">
    <location>
        <begin position="65"/>
        <end position="140"/>
    </location>
</feature>
<sequence length="348" mass="39534">MDQEKRLFAAQSRQALFDSLNLGIVRSVTELNSHELDLEDNVSDVEEVARDPAVVAGDVSSQVKYLKKLKFQYLEQNAKHKYIQSIVSDIDDAPIVTEDDNNQLEQRNSQQKENLKDAKAKLTDIQTDIRRLAPTVEEDYIHVKEATATAADLAQKIIDARLALSRLRQTHPHPRVTIQTADKKLQDQVDEMQALTDEKEVLEQKVEDVKASFESESLKLTALKSQRNELEKSVKTSESVFDDDRRFVPLYDWLTGAHMLHRSMQGLEDIQFSSENELRLTYRVDAHGRSPPISITLLFIPNSRQLAAVTVTGLEDREIDLQDIIEAHLQMNNVRGVLTAILAQARDI</sequence>
<name>A0A9P5U9Y8_9AGAR</name>